<feature type="compositionally biased region" description="Basic and acidic residues" evidence="4">
    <location>
        <begin position="264"/>
        <end position="281"/>
    </location>
</feature>
<feature type="compositionally biased region" description="Basic and acidic residues" evidence="4">
    <location>
        <begin position="337"/>
        <end position="353"/>
    </location>
</feature>
<keyword evidence="6" id="KW-1185">Reference proteome</keyword>
<evidence type="ECO:0000256" key="3">
    <source>
        <dbReference type="ARBA" id="ARBA00023242"/>
    </source>
</evidence>
<feature type="compositionally biased region" description="Acidic residues" evidence="4">
    <location>
        <begin position="641"/>
        <end position="652"/>
    </location>
</feature>
<evidence type="ECO:0000256" key="2">
    <source>
        <dbReference type="ARBA" id="ARBA00022553"/>
    </source>
</evidence>
<feature type="compositionally biased region" description="Basic and acidic residues" evidence="4">
    <location>
        <begin position="623"/>
        <end position="640"/>
    </location>
</feature>
<dbReference type="RefSeq" id="XP_013429526.1">
    <property type="nucleotide sequence ID" value="XM_013574072.1"/>
</dbReference>
<evidence type="ECO:0000256" key="4">
    <source>
        <dbReference type="SAM" id="MobiDB-lite"/>
    </source>
</evidence>
<proteinExistence type="predicted"/>
<dbReference type="GO" id="GO:0032040">
    <property type="term" value="C:small-subunit processome"/>
    <property type="evidence" value="ECO:0007669"/>
    <property type="project" value="InterPro"/>
</dbReference>
<dbReference type="Pfam" id="PF04615">
    <property type="entry name" value="Utp14"/>
    <property type="match status" value="1"/>
</dbReference>
<keyword evidence="2" id="KW-0597">Phosphoprotein</keyword>
<feature type="region of interest" description="Disordered" evidence="4">
    <location>
        <begin position="623"/>
        <end position="823"/>
    </location>
</feature>
<feature type="region of interest" description="Disordered" evidence="4">
    <location>
        <begin position="314"/>
        <end position="353"/>
    </location>
</feature>
<dbReference type="InterPro" id="IPR006709">
    <property type="entry name" value="SSU_processome_Utp14"/>
</dbReference>
<feature type="compositionally biased region" description="Acidic residues" evidence="4">
    <location>
        <begin position="123"/>
        <end position="141"/>
    </location>
</feature>
<dbReference type="OrthoDB" id="277439at2759"/>
<feature type="region of interest" description="Disordered" evidence="4">
    <location>
        <begin position="854"/>
        <end position="896"/>
    </location>
</feature>
<name>A0A074X0G9_9PEZI</name>
<accession>A0A074X0G9</accession>
<gene>
    <name evidence="5" type="ORF">M436DRAFT_41450</name>
</gene>
<sequence>MPARVARSSVAMAKPTNARKKSQKRTLDAYSIASHSAPDTYKVRQHRLGDSVGEPRQKRRRLQDDDQDDDDDEEHASNARRLQQKTVTKRTGTGKRGGLDEETDQGSDSEGNEWRMGGHIGDESDSDLDSDEAFGESDEERFEGFTFRGSSTSGPSKKKKKRPQPTPQMDLDEGGDSDEQDSASDFGDEGVDLATMLDEDNEDDLMQTEEKHGDDSSEEESDDDEEEEEEEEESEDDESEEDDDEDDATKLSKLQDLVASLNKDNPEKRIGGRTQDAHESQEPSAYGLSASQKLKISDLLPTVTDPALRKSLKLLTDEKSTKRSGIPGKLDAPLPKRQQDKLDRAAATQETKKTLDRWRDTVIQNRRAEFLQFPLADPNAIEAVGTQKMLPIQQDKPANELESAIQNILEESGLSNKQKQGKEEDQLQQFEELQMNKIPIEEVMARRAELRKARELLFREEVKAKRVKKIKSKAYRRVHRKERERAEAAERDYLVAEGIEDEDEKEKNDRRRAEERMGTKHKDSKWSKAMKKSNRSVWDEDAREGLIDMARRNEELRRRIEGKDVYDRDSDDSDLSVSDDEDEELDDDELEKARLAKKIDKLGAKDGEKSKIGNMAFMLRAEASRKAQNDEDIESLRRELADEDDESEEEADATVGRAIFGPKPKQGTANPFKAAPRGELEENKDLDEQDNRPDKAEAEINVGAQADTKPAPQSKKSRSFLQNAQKVVADVDEPKETEENAWLTGASKSKKKNKKAADEEILDLSKAAPAPAVKPVTDRKKPQAKTQKPAANETAAPSTEGWETVKYDNDQEEADAEEDNRVNPMLASKDKQALFHQRAFAGDDVAVEFEAEKEAQVEDEGDKVESTFLPGWGSWTGTGLSKAARKQNKRMAHNPLHKKVTEGVKAANRKDAKLNNVIISEAQQRKGKKYLASTLPHQFEKREQYERSLRVPVGPEWTTKETFQRNTRPRVVVKQGIIAPMEKPLL</sequence>
<dbReference type="HOGENOM" id="CLU_003783_0_0_1"/>
<comment type="subcellular location">
    <subcellularLocation>
        <location evidence="1">Nucleus</location>
        <location evidence="1">Nucleolus</location>
    </subcellularLocation>
</comment>
<dbReference type="GeneID" id="25409564"/>
<feature type="compositionally biased region" description="Acidic residues" evidence="4">
    <location>
        <begin position="170"/>
        <end position="207"/>
    </location>
</feature>
<feature type="compositionally biased region" description="Acidic residues" evidence="4">
    <location>
        <begin position="65"/>
        <end position="74"/>
    </location>
</feature>
<dbReference type="GO" id="GO:0006364">
    <property type="term" value="P:rRNA processing"/>
    <property type="evidence" value="ECO:0007669"/>
    <property type="project" value="InterPro"/>
</dbReference>
<dbReference type="Proteomes" id="UP000027730">
    <property type="component" value="Unassembled WGS sequence"/>
</dbReference>
<dbReference type="PANTHER" id="PTHR14150">
    <property type="entry name" value="U3 SMALL NUCLEOLAR RNA-ASSOCIATED PROTEIN 14"/>
    <property type="match status" value="1"/>
</dbReference>
<feature type="compositionally biased region" description="Basic and acidic residues" evidence="4">
    <location>
        <begin position="481"/>
        <end position="494"/>
    </location>
</feature>
<organism evidence="5 6">
    <name type="scientific">Aureobasidium namibiae CBS 147.97</name>
    <dbReference type="NCBI Taxonomy" id="1043004"/>
    <lineage>
        <taxon>Eukaryota</taxon>
        <taxon>Fungi</taxon>
        <taxon>Dikarya</taxon>
        <taxon>Ascomycota</taxon>
        <taxon>Pezizomycotina</taxon>
        <taxon>Dothideomycetes</taxon>
        <taxon>Dothideomycetidae</taxon>
        <taxon>Dothideales</taxon>
        <taxon>Saccotheciaceae</taxon>
        <taxon>Aureobasidium</taxon>
    </lineage>
</organism>
<feature type="compositionally biased region" description="Acidic residues" evidence="4">
    <location>
        <begin position="569"/>
        <end position="589"/>
    </location>
</feature>
<dbReference type="STRING" id="1043004.A0A074X0G9"/>
<feature type="compositionally biased region" description="Basic and acidic residues" evidence="4">
    <location>
        <begin position="505"/>
        <end position="526"/>
    </location>
</feature>
<feature type="compositionally biased region" description="Basic and acidic residues" evidence="4">
    <location>
        <begin position="47"/>
        <end position="56"/>
    </location>
</feature>
<feature type="region of interest" description="Disordered" evidence="4">
    <location>
        <begin position="558"/>
        <end position="589"/>
    </location>
</feature>
<evidence type="ECO:0000256" key="1">
    <source>
        <dbReference type="ARBA" id="ARBA00004604"/>
    </source>
</evidence>
<feature type="compositionally biased region" description="Low complexity" evidence="4">
    <location>
        <begin position="766"/>
        <end position="775"/>
    </location>
</feature>
<feature type="region of interest" description="Disordered" evidence="4">
    <location>
        <begin position="1"/>
        <end position="291"/>
    </location>
</feature>
<feature type="compositionally biased region" description="Basic and acidic residues" evidence="4">
    <location>
        <begin position="689"/>
        <end position="698"/>
    </location>
</feature>
<feature type="region of interest" description="Disordered" evidence="4">
    <location>
        <begin position="481"/>
        <end position="544"/>
    </location>
</feature>
<feature type="compositionally biased region" description="Acidic residues" evidence="4">
    <location>
        <begin position="216"/>
        <end position="247"/>
    </location>
</feature>
<feature type="compositionally biased region" description="Basic and acidic residues" evidence="4">
    <location>
        <begin position="558"/>
        <end position="568"/>
    </location>
</feature>
<keyword evidence="3" id="KW-0539">Nucleus</keyword>
<reference evidence="5 6" key="1">
    <citation type="journal article" date="2014" name="BMC Genomics">
        <title>Genome sequencing of four Aureobasidium pullulans varieties: biotechnological potential, stress tolerance, and description of new species.</title>
        <authorList>
            <person name="Gostin Ar C."/>
            <person name="Ohm R.A."/>
            <person name="Kogej T."/>
            <person name="Sonjak S."/>
            <person name="Turk M."/>
            <person name="Zajc J."/>
            <person name="Zalar P."/>
            <person name="Grube M."/>
            <person name="Sun H."/>
            <person name="Han J."/>
            <person name="Sharma A."/>
            <person name="Chiniquy J."/>
            <person name="Ngan C.Y."/>
            <person name="Lipzen A."/>
            <person name="Barry K."/>
            <person name="Grigoriev I.V."/>
            <person name="Gunde-Cimerman N."/>
        </authorList>
    </citation>
    <scope>NUCLEOTIDE SEQUENCE [LARGE SCALE GENOMIC DNA]</scope>
    <source>
        <strain evidence="5 6">CBS 147.97</strain>
    </source>
</reference>
<feature type="compositionally biased region" description="Basic residues" evidence="4">
    <location>
        <begin position="883"/>
        <end position="896"/>
    </location>
</feature>
<dbReference type="PANTHER" id="PTHR14150:SF12">
    <property type="entry name" value="U3 SMALL NUCLEOLAR RNA-ASSOCIATED PROTEIN 14 HOMOLOG A"/>
    <property type="match status" value="1"/>
</dbReference>
<dbReference type="AlphaFoldDB" id="A0A074X0G9"/>
<dbReference type="EMBL" id="KL584705">
    <property type="protein sequence ID" value="KEQ75542.1"/>
    <property type="molecule type" value="Genomic_DNA"/>
</dbReference>
<feature type="compositionally biased region" description="Acidic residues" evidence="4">
    <location>
        <begin position="100"/>
        <end position="111"/>
    </location>
</feature>
<evidence type="ECO:0000313" key="5">
    <source>
        <dbReference type="EMBL" id="KEQ75542.1"/>
    </source>
</evidence>
<evidence type="ECO:0000313" key="6">
    <source>
        <dbReference type="Proteomes" id="UP000027730"/>
    </source>
</evidence>
<protein>
    <submittedName>
        <fullName evidence="5">Utp14-domain-containing protein</fullName>
    </submittedName>
</protein>